<feature type="domain" description="NADPH-dependent FMN reductase-like" evidence="3">
    <location>
        <begin position="1"/>
        <end position="129"/>
    </location>
</feature>
<accession>A0A239F074</accession>
<dbReference type="PANTHER" id="PTHR43278:SF4">
    <property type="entry name" value="NAD(P)H-DEPENDENT FMN-CONTAINING OXIDOREDUCTASE YWQN-RELATED"/>
    <property type="match status" value="1"/>
</dbReference>
<dbReference type="RefSeq" id="WP_218825299.1">
    <property type="nucleotide sequence ID" value="NZ_FZOD01000010.1"/>
</dbReference>
<keyword evidence="2" id="KW-0288">FMN</keyword>
<keyword evidence="5" id="KW-1185">Reference proteome</keyword>
<organism evidence="4 5">
    <name type="scientific">Streptosporangium subroseum</name>
    <dbReference type="NCBI Taxonomy" id="106412"/>
    <lineage>
        <taxon>Bacteria</taxon>
        <taxon>Bacillati</taxon>
        <taxon>Actinomycetota</taxon>
        <taxon>Actinomycetes</taxon>
        <taxon>Streptosporangiales</taxon>
        <taxon>Streptosporangiaceae</taxon>
        <taxon>Streptosporangium</taxon>
    </lineage>
</organism>
<dbReference type="AlphaFoldDB" id="A0A239F074"/>
<dbReference type="EMBL" id="FZOD01000010">
    <property type="protein sequence ID" value="SNS50326.1"/>
    <property type="molecule type" value="Genomic_DNA"/>
</dbReference>
<reference evidence="4 5" key="1">
    <citation type="submission" date="2017-06" db="EMBL/GenBank/DDBJ databases">
        <authorList>
            <person name="Kim H.J."/>
            <person name="Triplett B.A."/>
        </authorList>
    </citation>
    <scope>NUCLEOTIDE SEQUENCE [LARGE SCALE GENOMIC DNA]</scope>
    <source>
        <strain evidence="4 5">CGMCC 4.2132</strain>
    </source>
</reference>
<dbReference type="InterPro" id="IPR051796">
    <property type="entry name" value="ISF_SsuE-like"/>
</dbReference>
<evidence type="ECO:0000256" key="2">
    <source>
        <dbReference type="ARBA" id="ARBA00022643"/>
    </source>
</evidence>
<dbReference type="Proteomes" id="UP000198282">
    <property type="component" value="Unassembled WGS sequence"/>
</dbReference>
<gene>
    <name evidence="4" type="ORF">SAMN05216276_1010159</name>
</gene>
<dbReference type="InterPro" id="IPR029039">
    <property type="entry name" value="Flavoprotein-like_sf"/>
</dbReference>
<dbReference type="InterPro" id="IPR005025">
    <property type="entry name" value="FMN_Rdtase-like_dom"/>
</dbReference>
<name>A0A239F074_9ACTN</name>
<evidence type="ECO:0000259" key="3">
    <source>
        <dbReference type="Pfam" id="PF03358"/>
    </source>
</evidence>
<protein>
    <submittedName>
        <fullName evidence="4">Multimeric flavodoxin WrbA</fullName>
    </submittedName>
</protein>
<proteinExistence type="predicted"/>
<dbReference type="Gene3D" id="3.40.50.360">
    <property type="match status" value="1"/>
</dbReference>
<keyword evidence="1" id="KW-0285">Flavoprotein</keyword>
<dbReference type="SUPFAM" id="SSF52218">
    <property type="entry name" value="Flavoproteins"/>
    <property type="match status" value="1"/>
</dbReference>
<dbReference type="Pfam" id="PF03358">
    <property type="entry name" value="FMN_red"/>
    <property type="match status" value="1"/>
</dbReference>
<dbReference type="PANTHER" id="PTHR43278">
    <property type="entry name" value="NAD(P)H-DEPENDENT FMN-CONTAINING OXIDOREDUCTASE YWQN-RELATED"/>
    <property type="match status" value="1"/>
</dbReference>
<evidence type="ECO:0000313" key="4">
    <source>
        <dbReference type="EMBL" id="SNS50326.1"/>
    </source>
</evidence>
<sequence length="186" mass="20694">MDFLFLLGSTRRDGNTEALARQAATHLPAEANQSWLRLSDLPLPTFGDVRHEGEGTYPQPVDNERVLLEATLGASDLVIASPLYWYSVSASTKTYLDHWTAWLRVPGADFKNRMRGKTMWAITAHTSEDTARVEPLLGTLRLTADYMGMRWGGELLGYGNRPGQVLEDAEALARARTLFTSRAVRA</sequence>
<dbReference type="GO" id="GO:0016491">
    <property type="term" value="F:oxidoreductase activity"/>
    <property type="evidence" value="ECO:0007669"/>
    <property type="project" value="InterPro"/>
</dbReference>
<evidence type="ECO:0000256" key="1">
    <source>
        <dbReference type="ARBA" id="ARBA00022630"/>
    </source>
</evidence>
<evidence type="ECO:0000313" key="5">
    <source>
        <dbReference type="Proteomes" id="UP000198282"/>
    </source>
</evidence>